<proteinExistence type="predicted"/>
<evidence type="ECO:0000313" key="1">
    <source>
        <dbReference type="EMBL" id="KJW01435.1"/>
    </source>
</evidence>
<sequence length="55" mass="6192">MHPLASITTDLKSKPKIIKGRNNPIIEIDRLIEYNNLCTSKLISGFNNMIAINSH</sequence>
<gene>
    <name evidence="1" type="ORF">RPATATE_1399</name>
</gene>
<dbReference type="EMBL" id="LAOO01000001">
    <property type="protein sequence ID" value="KJW01435.1"/>
    <property type="molecule type" value="Genomic_DNA"/>
</dbReference>
<accession>A0ABR5DRR9</accession>
<comment type="caution">
    <text evidence="1">The sequence shown here is derived from an EMBL/GenBank/DDBJ whole genome shotgun (WGS) entry which is preliminary data.</text>
</comment>
<organism evidence="1 2">
    <name type="scientific">Rickettsia parkeri str. Tate's Hell</name>
    <dbReference type="NCBI Taxonomy" id="1359189"/>
    <lineage>
        <taxon>Bacteria</taxon>
        <taxon>Pseudomonadati</taxon>
        <taxon>Pseudomonadota</taxon>
        <taxon>Alphaproteobacteria</taxon>
        <taxon>Rickettsiales</taxon>
        <taxon>Rickettsiaceae</taxon>
        <taxon>Rickettsieae</taxon>
        <taxon>Rickettsia</taxon>
        <taxon>spotted fever group</taxon>
    </lineage>
</organism>
<protein>
    <submittedName>
        <fullName evidence="1">Uncharacterized protein</fullName>
    </submittedName>
</protein>
<keyword evidence="2" id="KW-1185">Reference proteome</keyword>
<dbReference type="Proteomes" id="UP000035491">
    <property type="component" value="Unassembled WGS sequence"/>
</dbReference>
<evidence type="ECO:0000313" key="2">
    <source>
        <dbReference type="Proteomes" id="UP000035491"/>
    </source>
</evidence>
<reference evidence="1 2" key="1">
    <citation type="submission" date="2015-02" db="EMBL/GenBank/DDBJ databases">
        <title>Genome Sequencing of Rickettsiales.</title>
        <authorList>
            <person name="Daugherty S.C."/>
            <person name="Su Q."/>
            <person name="Abolude K."/>
            <person name="Beier-Sexton M."/>
            <person name="Carlyon J.A."/>
            <person name="Carter R."/>
            <person name="Day N.P."/>
            <person name="Dumler S.J."/>
            <person name="Dyachenko V."/>
            <person name="Godinez A."/>
            <person name="Kurtti T.J."/>
            <person name="Lichay M."/>
            <person name="Mullins K.E."/>
            <person name="Ott S."/>
            <person name="Pappas-Brown V."/>
            <person name="Paris D.H."/>
            <person name="Patel P."/>
            <person name="Richards A.L."/>
            <person name="Sadzewicz L."/>
            <person name="Sears K."/>
            <person name="Seidman D."/>
            <person name="Sengamalay N."/>
            <person name="Stenos J."/>
            <person name="Tallon L.J."/>
            <person name="Vincent G."/>
            <person name="Fraser C.M."/>
            <person name="Munderloh U."/>
            <person name="Dunning-Hotopp J.C."/>
        </authorList>
    </citation>
    <scope>NUCLEOTIDE SEQUENCE [LARGE SCALE GENOMIC DNA]</scope>
    <source>
        <strain evidence="1 2">Tate's Hell</strain>
    </source>
</reference>
<name>A0ABR5DRR9_RICPA</name>